<protein>
    <submittedName>
        <fullName evidence="9">Type VII secretion integral membrane protein EccD</fullName>
    </submittedName>
</protein>
<gene>
    <name evidence="9" type="primary">eccD</name>
    <name evidence="9" type="ORF">ACFFV7_34900</name>
</gene>
<evidence type="ECO:0000256" key="1">
    <source>
        <dbReference type="ARBA" id="ARBA00004651"/>
    </source>
</evidence>
<keyword evidence="10" id="KW-1185">Reference proteome</keyword>
<dbReference type="InterPro" id="IPR006707">
    <property type="entry name" value="T7SS_EccD"/>
</dbReference>
<feature type="transmembrane region" description="Helical" evidence="7">
    <location>
        <begin position="413"/>
        <end position="435"/>
    </location>
</feature>
<dbReference type="Pfam" id="PF08817">
    <property type="entry name" value="YukD"/>
    <property type="match status" value="1"/>
</dbReference>
<feature type="transmembrane region" description="Helical" evidence="7">
    <location>
        <begin position="194"/>
        <end position="219"/>
    </location>
</feature>
<dbReference type="RefSeq" id="WP_189651096.1">
    <property type="nucleotide sequence ID" value="NZ_BMRC01000017.1"/>
</dbReference>
<keyword evidence="5 7" id="KW-1133">Transmembrane helix</keyword>
<name>A0ABV5IPH1_9ACTN</name>
<evidence type="ECO:0000313" key="9">
    <source>
        <dbReference type="EMBL" id="MFB9206430.1"/>
    </source>
</evidence>
<dbReference type="InterPro" id="IPR024962">
    <property type="entry name" value="YukD-like"/>
</dbReference>
<feature type="transmembrane region" description="Helical" evidence="7">
    <location>
        <begin position="162"/>
        <end position="182"/>
    </location>
</feature>
<feature type="transmembrane region" description="Helical" evidence="7">
    <location>
        <begin position="388"/>
        <end position="407"/>
    </location>
</feature>
<proteinExistence type="inferred from homology"/>
<feature type="transmembrane region" description="Helical" evidence="7">
    <location>
        <begin position="225"/>
        <end position="243"/>
    </location>
</feature>
<keyword evidence="4 7" id="KW-0812">Transmembrane</keyword>
<comment type="subcellular location">
    <subcellularLocation>
        <location evidence="1">Cell membrane</location>
        <topology evidence="1">Multi-pass membrane protein</topology>
    </subcellularLocation>
</comment>
<feature type="transmembrane region" description="Helical" evidence="7">
    <location>
        <begin position="336"/>
        <end position="355"/>
    </location>
</feature>
<reference evidence="9 10" key="1">
    <citation type="submission" date="2024-09" db="EMBL/GenBank/DDBJ databases">
        <authorList>
            <person name="Sun Q."/>
            <person name="Mori K."/>
        </authorList>
    </citation>
    <scope>NUCLEOTIDE SEQUENCE [LARGE SCALE GENOMIC DNA]</scope>
    <source>
        <strain evidence="9 10">CCM 3426</strain>
    </source>
</reference>
<evidence type="ECO:0000256" key="7">
    <source>
        <dbReference type="SAM" id="Phobius"/>
    </source>
</evidence>
<dbReference type="InterPro" id="IPR044049">
    <property type="entry name" value="EccD_transm"/>
</dbReference>
<evidence type="ECO:0000256" key="2">
    <source>
        <dbReference type="ARBA" id="ARBA00006162"/>
    </source>
</evidence>
<evidence type="ECO:0000313" key="10">
    <source>
        <dbReference type="Proteomes" id="UP001589647"/>
    </source>
</evidence>
<feature type="transmembrane region" description="Helical" evidence="7">
    <location>
        <begin position="447"/>
        <end position="473"/>
    </location>
</feature>
<dbReference type="Gene3D" id="3.10.20.90">
    <property type="entry name" value="Phosphatidylinositol 3-kinase Catalytic Subunit, Chain A, domain 1"/>
    <property type="match status" value="1"/>
</dbReference>
<dbReference type="PIRSF" id="PIRSF017804">
    <property type="entry name" value="Secretion_EccD1"/>
    <property type="match status" value="1"/>
</dbReference>
<feature type="transmembrane region" description="Helical" evidence="7">
    <location>
        <begin position="361"/>
        <end position="376"/>
    </location>
</feature>
<dbReference type="NCBIfam" id="TIGR03920">
    <property type="entry name" value="T7SS_EccD"/>
    <property type="match status" value="1"/>
</dbReference>
<dbReference type="EMBL" id="JBHMEI010000037">
    <property type="protein sequence ID" value="MFB9206430.1"/>
    <property type="molecule type" value="Genomic_DNA"/>
</dbReference>
<keyword evidence="3" id="KW-1003">Cell membrane</keyword>
<feature type="transmembrane region" description="Helical" evidence="7">
    <location>
        <begin position="275"/>
        <end position="297"/>
    </location>
</feature>
<comment type="similarity">
    <text evidence="2">Belongs to the EccD/Snm4 family.</text>
</comment>
<organism evidence="9 10">
    <name type="scientific">Nonomuraea spiralis</name>
    <dbReference type="NCBI Taxonomy" id="46182"/>
    <lineage>
        <taxon>Bacteria</taxon>
        <taxon>Bacillati</taxon>
        <taxon>Actinomycetota</taxon>
        <taxon>Actinomycetes</taxon>
        <taxon>Streptosporangiales</taxon>
        <taxon>Streptosporangiaceae</taxon>
        <taxon>Nonomuraea</taxon>
    </lineage>
</organism>
<comment type="caution">
    <text evidence="9">The sequence shown here is derived from an EMBL/GenBank/DDBJ whole genome shotgun (WGS) entry which is preliminary data.</text>
</comment>
<evidence type="ECO:0000256" key="5">
    <source>
        <dbReference type="ARBA" id="ARBA00022989"/>
    </source>
</evidence>
<dbReference type="Pfam" id="PF19053">
    <property type="entry name" value="EccD"/>
    <property type="match status" value="1"/>
</dbReference>
<evidence type="ECO:0000259" key="8">
    <source>
        <dbReference type="Pfam" id="PF19053"/>
    </source>
</evidence>
<feature type="transmembrane region" description="Helical" evidence="7">
    <location>
        <begin position="137"/>
        <end position="156"/>
    </location>
</feature>
<feature type="transmembrane region" description="Helical" evidence="7">
    <location>
        <begin position="250"/>
        <end position="269"/>
    </location>
</feature>
<dbReference type="Proteomes" id="UP001589647">
    <property type="component" value="Unassembled WGS sequence"/>
</dbReference>
<evidence type="ECO:0000256" key="6">
    <source>
        <dbReference type="ARBA" id="ARBA00023136"/>
    </source>
</evidence>
<evidence type="ECO:0000256" key="3">
    <source>
        <dbReference type="ARBA" id="ARBA00022475"/>
    </source>
</evidence>
<evidence type="ECO:0000256" key="4">
    <source>
        <dbReference type="ARBA" id="ARBA00022692"/>
    </source>
</evidence>
<feature type="domain" description="EccD-like transmembrane" evidence="8">
    <location>
        <begin position="135"/>
        <end position="476"/>
    </location>
</feature>
<sequence>MTSLAEIPPPQQGALHQVPAPLPPLCHVTVVGPRRKADLALPADIPLPHVLPGLLRAMGELGDDTATAPGWTLQRLGGPPFDLGQSLGALGVLDGEILYLRPRAVALPPTRFDDVADVVATGVRDGGGKWTAVQTRALGGGAASGLLVAGAVVLAFGGLTPLVTAIVAGALALLVVGVGMAISRAVGDSGAGALIGYAALPYAFLAGLLAPAAAGGLAAVGAPQLLGALACTALVATLGGTAIADGVPGFLGTAIASMVGAVCAAVVMVSGASPAGVAAVGVAVVMGLSPLVPVLSFRLARVPLPSMPTNAEELRGDNQRLDSASVLERTGAARRYATGMVVGVALVGAAAHLLLIADGRWISVAMSVVLALTQLMRARVFQGVGQRLWLMLVGLAGLGAVGVAVGIGTGGVASVAVVLGLLWTAMVVVGMGVWLPNGRPSPFWGRAADILEWVLIVALVPLALGALEVYAWVRGLAG</sequence>
<keyword evidence="6 7" id="KW-0472">Membrane</keyword>
<accession>A0ABV5IPH1</accession>